<name>A0A0S2MVK0_9CAUD</name>
<accession>A0A0S2MVK0</accession>
<organism evidence="1 2">
    <name type="scientific">Bacillus phage phiS58</name>
    <dbReference type="NCBI Taxonomy" id="1643327"/>
    <lineage>
        <taxon>Viruses</taxon>
        <taxon>Duplodnaviria</taxon>
        <taxon>Heunggongvirae</taxon>
        <taxon>Uroviricota</taxon>
        <taxon>Caudoviricetes</taxon>
        <taxon>Waukeshavirus</taxon>
        <taxon>Waukeshavirus waukesha92</taxon>
    </lineage>
</organism>
<evidence type="ECO:0000313" key="1">
    <source>
        <dbReference type="EMBL" id="ALO79927.1"/>
    </source>
</evidence>
<reference evidence="1 2" key="1">
    <citation type="submission" date="2015-10" db="EMBL/GenBank/DDBJ databases">
        <title>Whole Genome sequencing of Bacillus ACT Group Temperature Bacteriophages.</title>
        <authorList>
            <person name="Fouts D.E."/>
            <person name="Rasko D.A."/>
            <person name="Cer R.R."/>
            <person name="Jiang L."/>
            <person name="Fedorova N.B."/>
            <person name="Shvartsbeyn A."/>
            <person name="Read T.D."/>
            <person name="Gill S.R."/>
            <person name="Klumpp J."/>
            <person name="Calendar R."/>
        </authorList>
    </citation>
    <scope>NUCLEOTIDE SEQUENCE [LARGE SCALE GENOMIC DNA]</scope>
</reference>
<proteinExistence type="predicted"/>
<gene>
    <name evidence="1" type="ORF">XO29_0061</name>
</gene>
<protein>
    <submittedName>
        <fullName evidence="1">Uncharacterized protein</fullName>
    </submittedName>
</protein>
<dbReference type="Proteomes" id="UP000223661">
    <property type="component" value="Segment"/>
</dbReference>
<dbReference type="EMBL" id="KT970646">
    <property type="protein sequence ID" value="ALO79927.1"/>
    <property type="molecule type" value="Genomic_DNA"/>
</dbReference>
<evidence type="ECO:0000313" key="2">
    <source>
        <dbReference type="Proteomes" id="UP000223661"/>
    </source>
</evidence>
<sequence length="62" mass="7353">MREKEMNTLAQHCLNCGNKLETVNYVETCTKYICSTCNVHWFQSRRVVVEWTKQKIKADNTK</sequence>